<dbReference type="SUPFAM" id="SSF52096">
    <property type="entry name" value="ClpP/crotonase"/>
    <property type="match status" value="1"/>
</dbReference>
<dbReference type="AlphaFoldDB" id="A0A1I5IC12"/>
<feature type="signal peptide" evidence="1">
    <location>
        <begin position="1"/>
        <end position="22"/>
    </location>
</feature>
<evidence type="ECO:0008006" key="4">
    <source>
        <dbReference type="Google" id="ProtNLM"/>
    </source>
</evidence>
<dbReference type="RefSeq" id="WP_091688360.1">
    <property type="nucleotide sequence ID" value="NZ_BAABFM010000015.1"/>
</dbReference>
<dbReference type="Proteomes" id="UP000198806">
    <property type="component" value="Unassembled WGS sequence"/>
</dbReference>
<reference evidence="2 3" key="1">
    <citation type="submission" date="2016-10" db="EMBL/GenBank/DDBJ databases">
        <authorList>
            <person name="de Groot N.N."/>
        </authorList>
    </citation>
    <scope>NUCLEOTIDE SEQUENCE [LARGE SCALE GENOMIC DNA]</scope>
    <source>
        <strain evidence="2 3">DSM 1283</strain>
    </source>
</reference>
<proteinExistence type="predicted"/>
<keyword evidence="3" id="KW-1185">Reference proteome</keyword>
<sequence>MRTKIVTILVIVVLLFSVTACSGNGENTMSKSTNREVVLKNDNTNEERNLLLTKDILFFKQELPKRHKNLFSIITKEEFNDLTDQLIDKIDQINNEQVFVELNKIVASIGDAHTAINIWDGYSYPLQFWVFDGKIYVVNADTSLEEMIFSQVLKIDGVDINIVIEQLTTLISHENESWVLAMLPNYLQSPIYMYGLGILQNENEAVFTVEKDGEVKDFTVSALEYGESLDFVNKNTEDVLIGKYNKYYDYEYLSDYKALYFEYNVCADGDNQRFADFNKKMFNSIEENAVEKVIIDLRNNSGGNSEILNPFTKRLKSYIAENTNVKVYILVGRNTFSSGMFAIYRIKESAPEAVSIGEPTGGALDCYGEVKTINLPNSQIPISYSTKYFEFSKNFSYKNDGVGTFLPDISIQPTIVDYKSGTDVVLEYVFGD</sequence>
<organism evidence="2 3">
    <name type="scientific">Anaerocolumna aminovalerica</name>
    <dbReference type="NCBI Taxonomy" id="1527"/>
    <lineage>
        <taxon>Bacteria</taxon>
        <taxon>Bacillati</taxon>
        <taxon>Bacillota</taxon>
        <taxon>Clostridia</taxon>
        <taxon>Lachnospirales</taxon>
        <taxon>Lachnospiraceae</taxon>
        <taxon>Anaerocolumna</taxon>
    </lineage>
</organism>
<accession>A0A1I5IC12</accession>
<dbReference type="PROSITE" id="PS51257">
    <property type="entry name" value="PROKAR_LIPOPROTEIN"/>
    <property type="match status" value="1"/>
</dbReference>
<evidence type="ECO:0000313" key="2">
    <source>
        <dbReference type="EMBL" id="SFO58137.1"/>
    </source>
</evidence>
<protein>
    <recommendedName>
        <fullName evidence="4">Peptidase family S41</fullName>
    </recommendedName>
</protein>
<evidence type="ECO:0000313" key="3">
    <source>
        <dbReference type="Proteomes" id="UP000198806"/>
    </source>
</evidence>
<dbReference type="EMBL" id="FOWD01000042">
    <property type="protein sequence ID" value="SFO58137.1"/>
    <property type="molecule type" value="Genomic_DNA"/>
</dbReference>
<dbReference type="InterPro" id="IPR029045">
    <property type="entry name" value="ClpP/crotonase-like_dom_sf"/>
</dbReference>
<dbReference type="OrthoDB" id="5480566at2"/>
<dbReference type="Gene3D" id="3.90.226.10">
    <property type="entry name" value="2-enoyl-CoA Hydratase, Chain A, domain 1"/>
    <property type="match status" value="1"/>
</dbReference>
<gene>
    <name evidence="2" type="ORF">SAMN04489757_14240</name>
</gene>
<dbReference type="STRING" id="1527.SAMN04489757_14240"/>
<name>A0A1I5IC12_9FIRM</name>
<evidence type="ECO:0000256" key="1">
    <source>
        <dbReference type="SAM" id="SignalP"/>
    </source>
</evidence>
<feature type="chain" id="PRO_5011567305" description="Peptidase family S41" evidence="1">
    <location>
        <begin position="23"/>
        <end position="432"/>
    </location>
</feature>
<keyword evidence="1" id="KW-0732">Signal</keyword>